<proteinExistence type="predicted"/>
<keyword evidence="2" id="KW-1185">Reference proteome</keyword>
<evidence type="ECO:0008006" key="3">
    <source>
        <dbReference type="Google" id="ProtNLM"/>
    </source>
</evidence>
<name>A0A1H1VU18_9MICC</name>
<protein>
    <recommendedName>
        <fullName evidence="3">Helix-turn-helix domain-containing protein</fullName>
    </recommendedName>
</protein>
<dbReference type="AlphaFoldDB" id="A0A1H1VU18"/>
<reference evidence="2" key="1">
    <citation type="submission" date="2016-10" db="EMBL/GenBank/DDBJ databases">
        <authorList>
            <person name="Varghese N."/>
            <person name="Submissions S."/>
        </authorList>
    </citation>
    <scope>NUCLEOTIDE SEQUENCE [LARGE SCALE GENOMIC DNA]</scope>
    <source>
        <strain evidence="2">IMMIB L-1606</strain>
    </source>
</reference>
<evidence type="ECO:0000313" key="1">
    <source>
        <dbReference type="EMBL" id="SDS87920.1"/>
    </source>
</evidence>
<accession>A0A1H1VU18</accession>
<dbReference type="Proteomes" id="UP000198751">
    <property type="component" value="Chromosome I"/>
</dbReference>
<gene>
    <name evidence="1" type="ORF">SAMN04489743_1099</name>
</gene>
<dbReference type="EMBL" id="LT629779">
    <property type="protein sequence ID" value="SDS87920.1"/>
    <property type="molecule type" value="Genomic_DNA"/>
</dbReference>
<sequence>MLTLIRTPLDKNLNTHDAQPGEVAASLYLTRKQTAAYLNVSEKWLAQSGRAVGPRFHKFGSQCRYLRSDVVSWARQQRATR</sequence>
<organism evidence="1 2">
    <name type="scientific">Pseudarthrobacter equi</name>
    <dbReference type="NCBI Taxonomy" id="728066"/>
    <lineage>
        <taxon>Bacteria</taxon>
        <taxon>Bacillati</taxon>
        <taxon>Actinomycetota</taxon>
        <taxon>Actinomycetes</taxon>
        <taxon>Micrococcales</taxon>
        <taxon>Micrococcaceae</taxon>
        <taxon>Pseudarthrobacter</taxon>
    </lineage>
</organism>
<evidence type="ECO:0000313" key="2">
    <source>
        <dbReference type="Proteomes" id="UP000198751"/>
    </source>
</evidence>